<dbReference type="EMBL" id="JAAWWB010000015">
    <property type="protein sequence ID" value="KAG6765075.1"/>
    <property type="molecule type" value="Genomic_DNA"/>
</dbReference>
<evidence type="ECO:0000256" key="1">
    <source>
        <dbReference type="SAM" id="Phobius"/>
    </source>
</evidence>
<sequence length="166" mass="17517">MAFCHEISMKTPLVLAKALLLVLLIFSSAIETGALARTLNSMKPPPPPGAMTSKVYDPNSGRLVPPSSPNCRSYIPGHCGGQRSIINIDGQIDLDNLYAKAMILLALILSSFPTLAFARTSNMMPPSGAHKVYLPQGNRPVAPSSPNGCTYVPTPAGAPGHCGLRH</sequence>
<organism evidence="3 4">
    <name type="scientific">Populus tomentosa</name>
    <name type="common">Chinese white poplar</name>
    <dbReference type="NCBI Taxonomy" id="118781"/>
    <lineage>
        <taxon>Eukaryota</taxon>
        <taxon>Viridiplantae</taxon>
        <taxon>Streptophyta</taxon>
        <taxon>Embryophyta</taxon>
        <taxon>Tracheophyta</taxon>
        <taxon>Spermatophyta</taxon>
        <taxon>Magnoliopsida</taxon>
        <taxon>eudicotyledons</taxon>
        <taxon>Gunneridae</taxon>
        <taxon>Pentapetalae</taxon>
        <taxon>rosids</taxon>
        <taxon>fabids</taxon>
        <taxon>Malpighiales</taxon>
        <taxon>Salicaceae</taxon>
        <taxon>Saliceae</taxon>
        <taxon>Populus</taxon>
    </lineage>
</organism>
<keyword evidence="4" id="KW-1185">Reference proteome</keyword>
<keyword evidence="1" id="KW-0472">Membrane</keyword>
<reference evidence="3" key="1">
    <citation type="journal article" date="2020" name="bioRxiv">
        <title>Hybrid origin of Populus tomentosa Carr. identified through genome sequencing and phylogenomic analysis.</title>
        <authorList>
            <person name="An X."/>
            <person name="Gao K."/>
            <person name="Chen Z."/>
            <person name="Li J."/>
            <person name="Yang X."/>
            <person name="Yang X."/>
            <person name="Zhou J."/>
            <person name="Guo T."/>
            <person name="Zhao T."/>
            <person name="Huang S."/>
            <person name="Miao D."/>
            <person name="Khan W.U."/>
            <person name="Rao P."/>
            <person name="Ye M."/>
            <person name="Lei B."/>
            <person name="Liao W."/>
            <person name="Wang J."/>
            <person name="Ji L."/>
            <person name="Li Y."/>
            <person name="Guo B."/>
            <person name="Mustafa N.S."/>
            <person name="Li S."/>
            <person name="Yun Q."/>
            <person name="Keller S.R."/>
            <person name="Mao J."/>
            <person name="Zhang R."/>
            <person name="Strauss S.H."/>
        </authorList>
    </citation>
    <scope>NUCLEOTIDE SEQUENCE</scope>
    <source>
        <strain evidence="3">GM15</strain>
        <tissue evidence="3">Leaf</tissue>
    </source>
</reference>
<evidence type="ECO:0000256" key="2">
    <source>
        <dbReference type="SAM" id="SignalP"/>
    </source>
</evidence>
<keyword evidence="1" id="KW-0812">Transmembrane</keyword>
<keyword evidence="2" id="KW-0732">Signal</keyword>
<evidence type="ECO:0000313" key="4">
    <source>
        <dbReference type="Proteomes" id="UP000886885"/>
    </source>
</evidence>
<name>A0A8X7ZAD8_POPTO</name>
<feature type="signal peptide" evidence="2">
    <location>
        <begin position="1"/>
        <end position="29"/>
    </location>
</feature>
<dbReference type="AlphaFoldDB" id="A0A8X7ZAD8"/>
<dbReference type="OrthoDB" id="10419854at2759"/>
<keyword evidence="1" id="KW-1133">Transmembrane helix</keyword>
<feature type="transmembrane region" description="Helical" evidence="1">
    <location>
        <begin position="97"/>
        <end position="118"/>
    </location>
</feature>
<accession>A0A8X7ZAD8</accession>
<dbReference type="Proteomes" id="UP000886885">
    <property type="component" value="Chromosome 8A"/>
</dbReference>
<feature type="chain" id="PRO_5036465925" evidence="2">
    <location>
        <begin position="30"/>
        <end position="166"/>
    </location>
</feature>
<evidence type="ECO:0000313" key="3">
    <source>
        <dbReference type="EMBL" id="KAG6765075.1"/>
    </source>
</evidence>
<gene>
    <name evidence="3" type="ORF">POTOM_029089</name>
</gene>
<proteinExistence type="predicted"/>
<protein>
    <submittedName>
        <fullName evidence="3">Uncharacterized protein</fullName>
    </submittedName>
</protein>
<comment type="caution">
    <text evidence="3">The sequence shown here is derived from an EMBL/GenBank/DDBJ whole genome shotgun (WGS) entry which is preliminary data.</text>
</comment>